<evidence type="ECO:0000256" key="1">
    <source>
        <dbReference type="SAM" id="MobiDB-lite"/>
    </source>
</evidence>
<organism evidence="2 3">
    <name type="scientific">Cloeon dipterum</name>
    <dbReference type="NCBI Taxonomy" id="197152"/>
    <lineage>
        <taxon>Eukaryota</taxon>
        <taxon>Metazoa</taxon>
        <taxon>Ecdysozoa</taxon>
        <taxon>Arthropoda</taxon>
        <taxon>Hexapoda</taxon>
        <taxon>Insecta</taxon>
        <taxon>Pterygota</taxon>
        <taxon>Palaeoptera</taxon>
        <taxon>Ephemeroptera</taxon>
        <taxon>Pisciforma</taxon>
        <taxon>Baetidae</taxon>
        <taxon>Cloeon</taxon>
    </lineage>
</organism>
<evidence type="ECO:0000313" key="3">
    <source>
        <dbReference type="Proteomes" id="UP000494165"/>
    </source>
</evidence>
<gene>
    <name evidence="2" type="ORF">CLODIP_2_CD09658</name>
</gene>
<dbReference type="Proteomes" id="UP000494165">
    <property type="component" value="Unassembled WGS sequence"/>
</dbReference>
<proteinExistence type="predicted"/>
<reference evidence="2 3" key="1">
    <citation type="submission" date="2020-04" db="EMBL/GenBank/DDBJ databases">
        <authorList>
            <person name="Alioto T."/>
            <person name="Alioto T."/>
            <person name="Gomez Garrido J."/>
        </authorList>
    </citation>
    <scope>NUCLEOTIDE SEQUENCE [LARGE SCALE GENOMIC DNA]</scope>
</reference>
<protein>
    <submittedName>
        <fullName evidence="2">Uncharacterized protein</fullName>
    </submittedName>
</protein>
<feature type="compositionally biased region" description="Basic and acidic residues" evidence="1">
    <location>
        <begin position="1"/>
        <end position="18"/>
    </location>
</feature>
<comment type="caution">
    <text evidence="2">The sequence shown here is derived from an EMBL/GenBank/DDBJ whole genome shotgun (WGS) entry which is preliminary data.</text>
</comment>
<dbReference type="AlphaFoldDB" id="A0A8S1DHL6"/>
<accession>A0A8S1DHL6</accession>
<evidence type="ECO:0000313" key="2">
    <source>
        <dbReference type="EMBL" id="CAB3380519.1"/>
    </source>
</evidence>
<keyword evidence="3" id="KW-1185">Reference proteome</keyword>
<dbReference type="EMBL" id="CADEPI010000211">
    <property type="protein sequence ID" value="CAB3380519.1"/>
    <property type="molecule type" value="Genomic_DNA"/>
</dbReference>
<sequence length="115" mass="13547">MNTRLDPARDETTMQHDNQHKRRGRKVLFTDEANIKTGFCVICENELGDIRYHMVNFHLNIDTAENHCYELYPFKGRRIMAPKEENLNTNWTNAHNAQQVRNAETILMTKVICKN</sequence>
<feature type="region of interest" description="Disordered" evidence="1">
    <location>
        <begin position="1"/>
        <end position="23"/>
    </location>
</feature>
<name>A0A8S1DHL6_9INSE</name>